<feature type="compositionally biased region" description="Low complexity" evidence="2">
    <location>
        <begin position="554"/>
        <end position="564"/>
    </location>
</feature>
<dbReference type="Proteomes" id="UP000751190">
    <property type="component" value="Unassembled WGS sequence"/>
</dbReference>
<feature type="region of interest" description="Disordered" evidence="2">
    <location>
        <begin position="508"/>
        <end position="530"/>
    </location>
</feature>
<dbReference type="EMBL" id="JAGTXO010000019">
    <property type="protein sequence ID" value="KAG8462738.1"/>
    <property type="molecule type" value="Genomic_DNA"/>
</dbReference>
<feature type="compositionally biased region" description="Low complexity" evidence="2">
    <location>
        <begin position="318"/>
        <end position="331"/>
    </location>
</feature>
<comment type="caution">
    <text evidence="3">The sequence shown here is derived from an EMBL/GenBank/DDBJ whole genome shotgun (WGS) entry which is preliminary data.</text>
</comment>
<gene>
    <name evidence="3" type="ORF">KFE25_004714</name>
</gene>
<sequence>MADNFKLAPSGRRPALSVAEAALARAASAAGFAPLFDAVRAEHDARVRSLERQLRATAGAGTDAARDAEASSAAVTALMVELADARRDLEVQRLEAELRLDEAHHQVRAAERARAVAAASEAAAAAAAAAAQRASARLTAANERLRREAAMSARLAERARAAAVRLQGGAPAAAGVAPRVASQHDRRAASAPRAASAGRSGAAAANASRARPTDKLAPARATARRRPASARGVADSVAAAQRANALLAEALGGGLVTKMAGAAALCAAVPAAPAQPRAHPHRAAATDEARCDGGWDGGLDDETCSAVTAAAIRSGAEPRSAASTPPRAAQPKVPALDAGSAPSPALVANEPGDARSALAVPALWDAAVQTSPTLHSPAPQPAATAGTAPHGAPDRRADVRADSRGGGVHSPSPPSHARRRPAPGAAAEPPPSGAAGGGAEAEQLGGWAAEGRADATASPERLRPNGGDDARADDDGASGAHQPAHTNAHLAQLVKPAAAHAPIAATPVAPGAAAPRRARGLPSPPSSSLLALTPGMAAVRAALDRFESRAAILSRGAGASARSDGGARGARGAHEPRAGSAMAALDSPAAGADTGGACGALPALAALAAHGTPHDGRGAAHGAVRTPTHGAAERDSSDVSSSARSDAPESQPRLRALYAIQAACEPHAHAAGRAHRRPDHAAMGATGVTQPAVTSSDARSVSPGARTEASASAARSVAADAAGGCAPHAAAGQGSVDLPPRGTDAHARRSCTPLRARDATDAWAESGALPSGAVGWRRESLSLSARVEQKRLRLQQAKERLVAVGH</sequence>
<feature type="region of interest" description="Disordered" evidence="2">
    <location>
        <begin position="725"/>
        <end position="748"/>
    </location>
</feature>
<feature type="compositionally biased region" description="Low complexity" evidence="2">
    <location>
        <begin position="725"/>
        <end position="734"/>
    </location>
</feature>
<feature type="region of interest" description="Disordered" evidence="2">
    <location>
        <begin position="686"/>
        <end position="709"/>
    </location>
</feature>
<reference evidence="3" key="1">
    <citation type="submission" date="2021-05" db="EMBL/GenBank/DDBJ databases">
        <title>The genome of the haptophyte Pavlova lutheri (Diacronema luteri, Pavlovales) - a model for lipid biosynthesis in eukaryotic algae.</title>
        <authorList>
            <person name="Hulatt C.J."/>
            <person name="Posewitz M.C."/>
        </authorList>
    </citation>
    <scope>NUCLEOTIDE SEQUENCE</scope>
    <source>
        <strain evidence="3">NIVA-4/92</strain>
    </source>
</reference>
<feature type="compositionally biased region" description="Low complexity" evidence="2">
    <location>
        <begin position="381"/>
        <end position="391"/>
    </location>
</feature>
<evidence type="ECO:0000256" key="1">
    <source>
        <dbReference type="SAM" id="Coils"/>
    </source>
</evidence>
<feature type="compositionally biased region" description="Polar residues" evidence="2">
    <location>
        <begin position="687"/>
        <end position="699"/>
    </location>
</feature>
<protein>
    <submittedName>
        <fullName evidence="3">Uncharacterized protein</fullName>
    </submittedName>
</protein>
<evidence type="ECO:0000313" key="3">
    <source>
        <dbReference type="EMBL" id="KAG8462738.1"/>
    </source>
</evidence>
<feature type="compositionally biased region" description="Low complexity" evidence="2">
    <location>
        <begin position="189"/>
        <end position="210"/>
    </location>
</feature>
<proteinExistence type="predicted"/>
<feature type="compositionally biased region" description="Basic and acidic residues" evidence="2">
    <location>
        <begin position="460"/>
        <end position="474"/>
    </location>
</feature>
<feature type="region of interest" description="Disordered" evidence="2">
    <location>
        <begin position="315"/>
        <end position="349"/>
    </location>
</feature>
<feature type="coiled-coil region" evidence="1">
    <location>
        <begin position="79"/>
        <end position="148"/>
    </location>
</feature>
<feature type="region of interest" description="Disordered" evidence="2">
    <location>
        <begin position="372"/>
        <end position="495"/>
    </location>
</feature>
<keyword evidence="4" id="KW-1185">Reference proteome</keyword>
<name>A0A8J5XA82_DIALT</name>
<dbReference type="AlphaFoldDB" id="A0A8J5XA82"/>
<accession>A0A8J5XA82</accession>
<feature type="region of interest" description="Disordered" evidence="2">
    <location>
        <begin position="554"/>
        <end position="592"/>
    </location>
</feature>
<organism evidence="3 4">
    <name type="scientific">Diacronema lutheri</name>
    <name type="common">Unicellular marine alga</name>
    <name type="synonym">Monochrysis lutheri</name>
    <dbReference type="NCBI Taxonomy" id="2081491"/>
    <lineage>
        <taxon>Eukaryota</taxon>
        <taxon>Haptista</taxon>
        <taxon>Haptophyta</taxon>
        <taxon>Pavlovophyceae</taxon>
        <taxon>Pavlovales</taxon>
        <taxon>Pavlovaceae</taxon>
        <taxon>Diacronema</taxon>
    </lineage>
</organism>
<feature type="compositionally biased region" description="Low complexity" evidence="2">
    <location>
        <begin position="440"/>
        <end position="450"/>
    </location>
</feature>
<feature type="region of interest" description="Disordered" evidence="2">
    <location>
        <begin position="173"/>
        <end position="233"/>
    </location>
</feature>
<evidence type="ECO:0000313" key="4">
    <source>
        <dbReference type="Proteomes" id="UP000751190"/>
    </source>
</evidence>
<keyword evidence="1" id="KW-0175">Coiled coil</keyword>
<feature type="region of interest" description="Disordered" evidence="2">
    <location>
        <begin position="612"/>
        <end position="651"/>
    </location>
</feature>
<feature type="compositionally biased region" description="Basic and acidic residues" evidence="2">
    <location>
        <begin position="392"/>
        <end position="403"/>
    </location>
</feature>
<evidence type="ECO:0000256" key="2">
    <source>
        <dbReference type="SAM" id="MobiDB-lite"/>
    </source>
</evidence>